<dbReference type="InterPro" id="IPR006204">
    <property type="entry name" value="GHMP_kinase_N_dom"/>
</dbReference>
<evidence type="ECO:0000256" key="7">
    <source>
        <dbReference type="ARBA" id="ARBA00022842"/>
    </source>
</evidence>
<evidence type="ECO:0000313" key="12">
    <source>
        <dbReference type="Proteomes" id="UP001302274"/>
    </source>
</evidence>
<gene>
    <name evidence="11" type="ORF">SHI21_20570</name>
</gene>
<comment type="pathway">
    <text evidence="9">Isoprenoid biosynthesis; isopentenyl diphosphate biosynthesis via mevalonate pathway; isopentenyl diphosphate from (R)-mevalonate: step 1/3.</text>
</comment>
<evidence type="ECO:0000256" key="8">
    <source>
        <dbReference type="ARBA" id="ARBA00023098"/>
    </source>
</evidence>
<dbReference type="InterPro" id="IPR014721">
    <property type="entry name" value="Ribsml_uS5_D2-typ_fold_subgr"/>
</dbReference>
<keyword evidence="3" id="KW-0808">Transferase</keyword>
<dbReference type="InterPro" id="IPR036554">
    <property type="entry name" value="GHMP_kinase_C_sf"/>
</dbReference>
<dbReference type="PANTHER" id="PTHR43290">
    <property type="entry name" value="MEVALONATE KINASE"/>
    <property type="match status" value="1"/>
</dbReference>
<dbReference type="SUPFAM" id="SSF55060">
    <property type="entry name" value="GHMP Kinase, C-terminal domain"/>
    <property type="match status" value="1"/>
</dbReference>
<evidence type="ECO:0000256" key="3">
    <source>
        <dbReference type="ARBA" id="ARBA00022679"/>
    </source>
</evidence>
<feature type="domain" description="GHMP kinase N-terminal" evidence="10">
    <location>
        <begin position="86"/>
        <end position="149"/>
    </location>
</feature>
<dbReference type="SUPFAM" id="SSF54211">
    <property type="entry name" value="Ribosomal protein S5 domain 2-like"/>
    <property type="match status" value="1"/>
</dbReference>
<dbReference type="PANTHER" id="PTHR43290:SF2">
    <property type="entry name" value="MEVALONATE KINASE"/>
    <property type="match status" value="1"/>
</dbReference>
<evidence type="ECO:0000259" key="10">
    <source>
        <dbReference type="Pfam" id="PF00288"/>
    </source>
</evidence>
<evidence type="ECO:0000256" key="9">
    <source>
        <dbReference type="ARBA" id="ARBA00029438"/>
    </source>
</evidence>
<dbReference type="RefSeq" id="WP_323579147.1">
    <property type="nucleotide sequence ID" value="NZ_JAYGJQ010000004.1"/>
</dbReference>
<proteinExistence type="predicted"/>
<keyword evidence="6" id="KW-0067">ATP-binding</keyword>
<evidence type="ECO:0000313" key="11">
    <source>
        <dbReference type="EMBL" id="MEA9358644.1"/>
    </source>
</evidence>
<keyword evidence="8" id="KW-0443">Lipid metabolism</keyword>
<evidence type="ECO:0000256" key="5">
    <source>
        <dbReference type="ARBA" id="ARBA00022777"/>
    </source>
</evidence>
<keyword evidence="1" id="KW-0963">Cytoplasm</keyword>
<dbReference type="Gene3D" id="3.30.230.10">
    <property type="match status" value="1"/>
</dbReference>
<keyword evidence="2" id="KW-0444">Lipid biosynthesis</keyword>
<sequence length="305" mass="34394">MAGTIDKKFYSKVLLFGEYSVIQHSMGLCIPYTLFDGKLTFRRDNTAVIDPELKAFSLFIKQLIDNNQLTYQFDITSFEFDISQGLFFDSTIPQGYGVGSSGALVAAVFDRYEQENHTNLDISKLKKIFAQLESHFHGASSGVDPLISYLNSPILIKSKNELGSVTIPSFPKGKGGIFLLNTKRSRKTEPLVNLFLEKVTNDKFDEVCESELKPITNDCIKNFLEADTTSLLVNFKKLSEFQFEHLSPMIPKLYRDLWIEGINTDDYFLKLCGAGGGGFLMGITRDFQKVKQVLSAHEIRLLLSF</sequence>
<evidence type="ECO:0000256" key="2">
    <source>
        <dbReference type="ARBA" id="ARBA00022516"/>
    </source>
</evidence>
<dbReference type="Proteomes" id="UP001302274">
    <property type="component" value="Unassembled WGS sequence"/>
</dbReference>
<dbReference type="InterPro" id="IPR006205">
    <property type="entry name" value="Mev_gal_kin"/>
</dbReference>
<dbReference type="PRINTS" id="PR00959">
    <property type="entry name" value="MEVGALKINASE"/>
</dbReference>
<evidence type="ECO:0000256" key="4">
    <source>
        <dbReference type="ARBA" id="ARBA00022741"/>
    </source>
</evidence>
<evidence type="ECO:0000256" key="6">
    <source>
        <dbReference type="ARBA" id="ARBA00022840"/>
    </source>
</evidence>
<keyword evidence="4" id="KW-0547">Nucleotide-binding</keyword>
<keyword evidence="5" id="KW-0418">Kinase</keyword>
<dbReference type="Gene3D" id="3.30.70.890">
    <property type="entry name" value="GHMP kinase, C-terminal domain"/>
    <property type="match status" value="1"/>
</dbReference>
<dbReference type="InterPro" id="IPR020568">
    <property type="entry name" value="Ribosomal_Su5_D2-typ_SF"/>
</dbReference>
<accession>A0ABU5VZY6</accession>
<evidence type="ECO:0000256" key="1">
    <source>
        <dbReference type="ARBA" id="ARBA00022490"/>
    </source>
</evidence>
<reference evidence="11 12" key="1">
    <citation type="submission" date="2023-11" db="EMBL/GenBank/DDBJ databases">
        <title>A Novel Polar Bacteriovorax (B. antarcticus) Isolated from the Biocrust in Antarctica.</title>
        <authorList>
            <person name="Mun W."/>
            <person name="Choi S.Y."/>
            <person name="Mitchell R.J."/>
        </authorList>
    </citation>
    <scope>NUCLEOTIDE SEQUENCE [LARGE SCALE GENOMIC DNA]</scope>
    <source>
        <strain evidence="11 12">PP10</strain>
    </source>
</reference>
<name>A0ABU5VZY6_9BACT</name>
<protein>
    <recommendedName>
        <fullName evidence="10">GHMP kinase N-terminal domain-containing protein</fullName>
    </recommendedName>
</protein>
<keyword evidence="12" id="KW-1185">Reference proteome</keyword>
<dbReference type="EMBL" id="JAYGJQ010000004">
    <property type="protein sequence ID" value="MEA9358644.1"/>
    <property type="molecule type" value="Genomic_DNA"/>
</dbReference>
<comment type="caution">
    <text evidence="11">The sequence shown here is derived from an EMBL/GenBank/DDBJ whole genome shotgun (WGS) entry which is preliminary data.</text>
</comment>
<dbReference type="Pfam" id="PF00288">
    <property type="entry name" value="GHMP_kinases_N"/>
    <property type="match status" value="1"/>
</dbReference>
<keyword evidence="7" id="KW-0460">Magnesium</keyword>
<organism evidence="11 12">
    <name type="scientific">Bacteriovorax antarcticus</name>
    <dbReference type="NCBI Taxonomy" id="3088717"/>
    <lineage>
        <taxon>Bacteria</taxon>
        <taxon>Pseudomonadati</taxon>
        <taxon>Bdellovibrionota</taxon>
        <taxon>Bacteriovoracia</taxon>
        <taxon>Bacteriovoracales</taxon>
        <taxon>Bacteriovoracaceae</taxon>
        <taxon>Bacteriovorax</taxon>
    </lineage>
</organism>